<dbReference type="GO" id="GO:0030587">
    <property type="term" value="P:sorocarp development"/>
    <property type="evidence" value="ECO:0007669"/>
    <property type="project" value="EnsemblProtists"/>
</dbReference>
<dbReference type="GeneID" id="10510824"/>
<dbReference type="SUPFAM" id="SSF57850">
    <property type="entry name" value="RING/U-box"/>
    <property type="match status" value="1"/>
</dbReference>
<dbReference type="InterPro" id="IPR036388">
    <property type="entry name" value="WH-like_DNA-bd_sf"/>
</dbReference>
<dbReference type="GO" id="GO:0009411">
    <property type="term" value="P:response to UV"/>
    <property type="evidence" value="ECO:0007669"/>
    <property type="project" value="EnsemblProtists"/>
</dbReference>
<keyword evidence="12 15" id="KW-0233">DNA recombination</keyword>
<keyword evidence="9 15" id="KW-0863">Zinc-finger</keyword>
<comment type="subunit">
    <text evidence="15">Component of the Smc5-Smc6 complex.</text>
</comment>
<dbReference type="eggNOG" id="KOG4718">
    <property type="taxonomic scope" value="Eukaryota"/>
</dbReference>
<evidence type="ECO:0000256" key="9">
    <source>
        <dbReference type="ARBA" id="ARBA00022771"/>
    </source>
</evidence>
<evidence type="ECO:0000313" key="17">
    <source>
        <dbReference type="EMBL" id="EGC30268.1"/>
    </source>
</evidence>
<dbReference type="EC" id="2.3.2.27" evidence="4 15"/>
<evidence type="ECO:0000256" key="4">
    <source>
        <dbReference type="ARBA" id="ARBA00012483"/>
    </source>
</evidence>
<keyword evidence="8 15" id="KW-0227">DNA damage</keyword>
<keyword evidence="7 15" id="KW-0479">Metal-binding</keyword>
<dbReference type="Pfam" id="PF07574">
    <property type="entry name" value="SMC_Nse1"/>
    <property type="match status" value="1"/>
</dbReference>
<evidence type="ECO:0000259" key="16">
    <source>
        <dbReference type="Pfam" id="PF08746"/>
    </source>
</evidence>
<name>F1A0K1_DICPU</name>
<comment type="catalytic activity">
    <reaction evidence="1 15">
        <text>S-ubiquitinyl-[E2 ubiquitin-conjugating enzyme]-L-cysteine + [acceptor protein]-L-lysine = [E2 ubiquitin-conjugating enzyme]-L-cysteine + N(6)-ubiquitinyl-[acceptor protein]-L-lysine.</text>
        <dbReference type="EC" id="2.3.2.27"/>
    </reaction>
</comment>
<dbReference type="GO" id="GO:0004842">
    <property type="term" value="F:ubiquitin-protein transferase activity"/>
    <property type="evidence" value="ECO:0000318"/>
    <property type="project" value="GO_Central"/>
</dbReference>
<evidence type="ECO:0000256" key="2">
    <source>
        <dbReference type="ARBA" id="ARBA00004123"/>
    </source>
</evidence>
<proteinExistence type="inferred from homology"/>
<comment type="subcellular location">
    <subcellularLocation>
        <location evidence="2 15">Nucleus</location>
    </subcellularLocation>
</comment>
<dbReference type="FunCoup" id="F1A0K1">
    <property type="interactions" value="57"/>
</dbReference>
<dbReference type="KEGG" id="dpp:DICPUDRAFT_83769"/>
<gene>
    <name evidence="17" type="ORF">DICPUDRAFT_83769</name>
</gene>
<dbReference type="AlphaFoldDB" id="F1A0K1"/>
<dbReference type="OMA" id="WPGDKFV"/>
<keyword evidence="11 15" id="KW-0862">Zinc</keyword>
<comment type="similarity">
    <text evidence="3 15">Belongs to the NSE1 family.</text>
</comment>
<dbReference type="InterPro" id="IPR014857">
    <property type="entry name" value="Nse1_RING_C4HC3-type"/>
</dbReference>
<dbReference type="Gene3D" id="3.90.1150.220">
    <property type="match status" value="1"/>
</dbReference>
<dbReference type="GO" id="GO:0008270">
    <property type="term" value="F:zinc ion binding"/>
    <property type="evidence" value="ECO:0007669"/>
    <property type="project" value="UniProtKB-KW"/>
</dbReference>
<dbReference type="InParanoid" id="F1A0K1"/>
<reference evidence="18" key="1">
    <citation type="journal article" date="2011" name="Genome Biol.">
        <title>Comparative genomics of the social amoebae Dictyostelium discoideum and Dictyostelium purpureum.</title>
        <authorList>
            <consortium name="US DOE Joint Genome Institute (JGI-PGF)"/>
            <person name="Sucgang R."/>
            <person name="Kuo A."/>
            <person name="Tian X."/>
            <person name="Salerno W."/>
            <person name="Parikh A."/>
            <person name="Feasley C.L."/>
            <person name="Dalin E."/>
            <person name="Tu H."/>
            <person name="Huang E."/>
            <person name="Barry K."/>
            <person name="Lindquist E."/>
            <person name="Shapiro H."/>
            <person name="Bruce D."/>
            <person name="Schmutz J."/>
            <person name="Salamov A."/>
            <person name="Fey P."/>
            <person name="Gaudet P."/>
            <person name="Anjard C."/>
            <person name="Babu M.M."/>
            <person name="Basu S."/>
            <person name="Bushmanova Y."/>
            <person name="van der Wel H."/>
            <person name="Katoh-Kurasawa M."/>
            <person name="Dinh C."/>
            <person name="Coutinho P.M."/>
            <person name="Saito T."/>
            <person name="Elias M."/>
            <person name="Schaap P."/>
            <person name="Kay R.R."/>
            <person name="Henrissat B."/>
            <person name="Eichinger L."/>
            <person name="Rivero F."/>
            <person name="Putnam N.H."/>
            <person name="West C.M."/>
            <person name="Loomis W.F."/>
            <person name="Chisholm R.L."/>
            <person name="Shaulsky G."/>
            <person name="Strassmann J.E."/>
            <person name="Queller D.C."/>
            <person name="Kuspa A."/>
            <person name="Grigoriev I.V."/>
        </authorList>
    </citation>
    <scope>NUCLEOTIDE SEQUENCE [LARGE SCALE GENOMIC DNA]</scope>
    <source>
        <strain evidence="18">QSDP1</strain>
    </source>
</reference>
<dbReference type="EMBL" id="GL871342">
    <property type="protein sequence ID" value="EGC30268.1"/>
    <property type="molecule type" value="Genomic_DNA"/>
</dbReference>
<evidence type="ECO:0000256" key="7">
    <source>
        <dbReference type="ARBA" id="ARBA00022723"/>
    </source>
</evidence>
<dbReference type="RefSeq" id="XP_003293195.1">
    <property type="nucleotide sequence ID" value="XM_003293147.1"/>
</dbReference>
<dbReference type="VEuPathDB" id="AmoebaDB:DICPUDRAFT_83769"/>
<dbReference type="STRING" id="5786.F1A0K1"/>
<dbReference type="PANTHER" id="PTHR20973:SF0">
    <property type="entry name" value="NON-STRUCTURAL MAINTENANCE OF CHROMOSOMES ELEMENT 1 HOMOLOG"/>
    <property type="match status" value="1"/>
</dbReference>
<dbReference type="FunFam" id="1.10.10.10:FF:000270">
    <property type="entry name" value="Non-structural maintenance of chromosomes element 1 homolog"/>
    <property type="match status" value="1"/>
</dbReference>
<evidence type="ECO:0000256" key="8">
    <source>
        <dbReference type="ARBA" id="ARBA00022763"/>
    </source>
</evidence>
<feature type="domain" description="Non-structural maintenance of chromosomes element 1 RING C4HC3-type" evidence="16">
    <location>
        <begin position="196"/>
        <end position="226"/>
    </location>
</feature>
<dbReference type="InterPro" id="IPR013083">
    <property type="entry name" value="Znf_RING/FYVE/PHD"/>
</dbReference>
<accession>F1A0K1</accession>
<evidence type="ECO:0000256" key="13">
    <source>
        <dbReference type="ARBA" id="ARBA00023204"/>
    </source>
</evidence>
<dbReference type="PANTHER" id="PTHR20973">
    <property type="entry name" value="NON-SMC ELEMENT 1-RELATED"/>
    <property type="match status" value="1"/>
</dbReference>
<keyword evidence="14 15" id="KW-0539">Nucleus</keyword>
<evidence type="ECO:0000256" key="14">
    <source>
        <dbReference type="ARBA" id="ARBA00023242"/>
    </source>
</evidence>
<dbReference type="Gene3D" id="3.30.40.10">
    <property type="entry name" value="Zinc/RING finger domain, C3HC4 (zinc finger)"/>
    <property type="match status" value="1"/>
</dbReference>
<dbReference type="Pfam" id="PF08746">
    <property type="entry name" value="zf-RING-like"/>
    <property type="match status" value="1"/>
</dbReference>
<evidence type="ECO:0000256" key="3">
    <source>
        <dbReference type="ARBA" id="ARBA00010258"/>
    </source>
</evidence>
<dbReference type="GO" id="GO:0030915">
    <property type="term" value="C:Smc5-Smc6 complex"/>
    <property type="evidence" value="ECO:0000318"/>
    <property type="project" value="GO_Central"/>
</dbReference>
<evidence type="ECO:0000313" key="18">
    <source>
        <dbReference type="Proteomes" id="UP000001064"/>
    </source>
</evidence>
<evidence type="ECO:0000256" key="10">
    <source>
        <dbReference type="ARBA" id="ARBA00022786"/>
    </source>
</evidence>
<dbReference type="Proteomes" id="UP000001064">
    <property type="component" value="Unassembled WGS sequence"/>
</dbReference>
<dbReference type="GO" id="GO:0000724">
    <property type="term" value="P:double-strand break repair via homologous recombination"/>
    <property type="evidence" value="ECO:0000318"/>
    <property type="project" value="GO_Central"/>
</dbReference>
<keyword evidence="13 15" id="KW-0234">DNA repair</keyword>
<keyword evidence="10 15" id="KW-0833">Ubl conjugation pathway</keyword>
<dbReference type="OrthoDB" id="185455at2759"/>
<dbReference type="GO" id="GO:0061630">
    <property type="term" value="F:ubiquitin protein ligase activity"/>
    <property type="evidence" value="ECO:0007669"/>
    <property type="project" value="UniProtKB-EC"/>
</dbReference>
<dbReference type="InterPro" id="IPR011513">
    <property type="entry name" value="Nse1"/>
</dbReference>
<dbReference type="Gene3D" id="1.10.10.10">
    <property type="entry name" value="Winged helix-like DNA-binding domain superfamily/Winged helix DNA-binding domain"/>
    <property type="match status" value="1"/>
</dbReference>
<protein>
    <recommendedName>
        <fullName evidence="5 15">Non-structural maintenance of chromosomes element 1 homolog</fullName>
        <ecNumber evidence="4 15">2.3.2.27</ecNumber>
    </recommendedName>
</protein>
<evidence type="ECO:0000256" key="12">
    <source>
        <dbReference type="ARBA" id="ARBA00023172"/>
    </source>
</evidence>
<evidence type="ECO:0000256" key="11">
    <source>
        <dbReference type="ARBA" id="ARBA00022833"/>
    </source>
</evidence>
<keyword evidence="6 15" id="KW-0808">Transferase</keyword>
<evidence type="ECO:0000256" key="6">
    <source>
        <dbReference type="ARBA" id="ARBA00022679"/>
    </source>
</evidence>
<keyword evidence="18" id="KW-1185">Reference proteome</keyword>
<organism evidence="17 18">
    <name type="scientific">Dictyostelium purpureum</name>
    <name type="common">Slime mold</name>
    <dbReference type="NCBI Taxonomy" id="5786"/>
    <lineage>
        <taxon>Eukaryota</taxon>
        <taxon>Amoebozoa</taxon>
        <taxon>Evosea</taxon>
        <taxon>Eumycetozoa</taxon>
        <taxon>Dictyostelia</taxon>
        <taxon>Dictyosteliales</taxon>
        <taxon>Dictyosteliaceae</taxon>
        <taxon>Dictyostelium</taxon>
    </lineage>
</organism>
<dbReference type="GO" id="GO:0005634">
    <property type="term" value="C:nucleus"/>
    <property type="evidence" value="ECO:0000318"/>
    <property type="project" value="GO_Central"/>
</dbReference>
<evidence type="ECO:0000256" key="15">
    <source>
        <dbReference type="RuleBase" id="RU368018"/>
    </source>
</evidence>
<evidence type="ECO:0000256" key="5">
    <source>
        <dbReference type="ARBA" id="ARBA00019422"/>
    </source>
</evidence>
<evidence type="ECO:0000256" key="1">
    <source>
        <dbReference type="ARBA" id="ARBA00000900"/>
    </source>
</evidence>
<sequence>MSRYGNHGVVDNDIEYGNAHIALLQQFIKCRYIQGKVLTAMVNEINRIHHHKYTPIEYVNTINQYIADYSMKIRQIKNNESFDFAIVNLKSDELSKLASNYSNEAISFFRNIFNKILESKGGIKRSEAFELSRGLKINDPDLQLQSFIEDGWFRFSESRYLTFSNRALMDLEPLLRDLNECSLCHSKLLIVKDEFIKCPNNECDTLMHNYCARRWFESHKNICPNCKNRI</sequence>